<reference evidence="2 3" key="1">
    <citation type="submission" date="2017-10" db="EMBL/GenBank/DDBJ databases">
        <title>Comparative genomics in systemic dimorphic fungi from Ajellomycetaceae.</title>
        <authorList>
            <person name="Munoz J.F."/>
            <person name="Mcewen J.G."/>
            <person name="Clay O.K."/>
            <person name="Cuomo C.A."/>
        </authorList>
    </citation>
    <scope>NUCLEOTIDE SEQUENCE [LARGE SCALE GENOMIC DNA]</scope>
    <source>
        <strain evidence="2 3">UAMH130</strain>
    </source>
</reference>
<evidence type="ECO:0000313" key="3">
    <source>
        <dbReference type="Proteomes" id="UP000224080"/>
    </source>
</evidence>
<proteinExistence type="predicted"/>
<evidence type="ECO:0000313" key="2">
    <source>
        <dbReference type="EMBL" id="PGH03466.1"/>
    </source>
</evidence>
<dbReference type="AlphaFoldDB" id="A0A2B7X341"/>
<dbReference type="OrthoDB" id="4502040at2759"/>
<keyword evidence="3" id="KW-1185">Reference proteome</keyword>
<evidence type="ECO:0000256" key="1">
    <source>
        <dbReference type="SAM" id="Phobius"/>
    </source>
</evidence>
<comment type="caution">
    <text evidence="2">The sequence shown here is derived from an EMBL/GenBank/DDBJ whole genome shotgun (WGS) entry which is preliminary data.</text>
</comment>
<dbReference type="STRING" id="2060905.A0A2B7X341"/>
<keyword evidence="1" id="KW-0812">Transmembrane</keyword>
<dbReference type="EMBL" id="PDNC01000048">
    <property type="protein sequence ID" value="PGH03466.1"/>
    <property type="molecule type" value="Genomic_DNA"/>
</dbReference>
<feature type="transmembrane region" description="Helical" evidence="1">
    <location>
        <begin position="6"/>
        <end position="28"/>
    </location>
</feature>
<dbReference type="Proteomes" id="UP000224080">
    <property type="component" value="Unassembled WGS sequence"/>
</dbReference>
<organism evidence="2 3">
    <name type="scientific">Blastomyces parvus</name>
    <dbReference type="NCBI Taxonomy" id="2060905"/>
    <lineage>
        <taxon>Eukaryota</taxon>
        <taxon>Fungi</taxon>
        <taxon>Dikarya</taxon>
        <taxon>Ascomycota</taxon>
        <taxon>Pezizomycotina</taxon>
        <taxon>Eurotiomycetes</taxon>
        <taxon>Eurotiomycetidae</taxon>
        <taxon>Onygenales</taxon>
        <taxon>Ajellomycetaceae</taxon>
        <taxon>Blastomyces</taxon>
    </lineage>
</organism>
<protein>
    <submittedName>
        <fullName evidence="2">Uncharacterized protein</fullName>
    </submittedName>
</protein>
<gene>
    <name evidence="2" type="ORF">GX51_04040</name>
</gene>
<accession>A0A2B7X341</accession>
<keyword evidence="1" id="KW-0472">Membrane</keyword>
<feature type="transmembrane region" description="Helical" evidence="1">
    <location>
        <begin position="109"/>
        <end position="126"/>
    </location>
</feature>
<keyword evidence="1" id="KW-1133">Transmembrane helix</keyword>
<sequence>MPDFPSTLYYASAFLCAITIPKHILVGFKHVYKAIAKIPPSPEYALGKALAPTSWDFGVGSLAILALLNYKWATTGGPGSSEENWVIYTYMGTGGFVGWQYFKINMLSPLGFLWVAPFMATVASFLQ</sequence>
<feature type="transmembrane region" description="Helical" evidence="1">
    <location>
        <begin position="49"/>
        <end position="73"/>
    </location>
</feature>
<name>A0A2B7X341_9EURO</name>